<gene>
    <name evidence="6" type="ORF">Tco025E_08100</name>
</gene>
<evidence type="ECO:0000256" key="2">
    <source>
        <dbReference type="SAM" id="MobiDB-lite"/>
    </source>
</evidence>
<feature type="domain" description="Trans-sialidase C-terminal" evidence="5">
    <location>
        <begin position="452"/>
        <end position="651"/>
    </location>
</feature>
<evidence type="ECO:0000256" key="1">
    <source>
        <dbReference type="ARBA" id="ARBA00022737"/>
    </source>
</evidence>
<dbReference type="GO" id="GO:0016020">
    <property type="term" value="C:membrane"/>
    <property type="evidence" value="ECO:0007669"/>
    <property type="project" value="TreeGrafter"/>
</dbReference>
<dbReference type="OrthoDB" id="10478813at2759"/>
<dbReference type="InterPro" id="IPR036278">
    <property type="entry name" value="Sialidase_sf"/>
</dbReference>
<feature type="region of interest" description="Disordered" evidence="2">
    <location>
        <begin position="661"/>
        <end position="708"/>
    </location>
</feature>
<dbReference type="PRINTS" id="PR01803">
    <property type="entry name" value="TCSIALIDASE"/>
</dbReference>
<dbReference type="PANTHER" id="PTHR10628">
    <property type="entry name" value="SIALIDASE"/>
    <property type="match status" value="1"/>
</dbReference>
<keyword evidence="6" id="KW-0378">Hydrolase</keyword>
<dbReference type="Pfam" id="PF22925">
    <property type="entry name" value="TS_C"/>
    <property type="match status" value="1"/>
</dbReference>
<dbReference type="InterPro" id="IPR013320">
    <property type="entry name" value="ConA-like_dom_sf"/>
</dbReference>
<dbReference type="PANTHER" id="PTHR10628:SF30">
    <property type="entry name" value="EXO-ALPHA-SIALIDASE"/>
    <property type="match status" value="1"/>
</dbReference>
<keyword evidence="7" id="KW-1185">Reference proteome</keyword>
<keyword evidence="6" id="KW-0326">Glycosidase</keyword>
<evidence type="ECO:0000256" key="3">
    <source>
        <dbReference type="SAM" id="SignalP"/>
    </source>
</evidence>
<dbReference type="InterPro" id="IPR026856">
    <property type="entry name" value="Sialidase_fam"/>
</dbReference>
<evidence type="ECO:0000259" key="4">
    <source>
        <dbReference type="Pfam" id="PF13859"/>
    </source>
</evidence>
<dbReference type="GO" id="GO:0005737">
    <property type="term" value="C:cytoplasm"/>
    <property type="evidence" value="ECO:0007669"/>
    <property type="project" value="TreeGrafter"/>
</dbReference>
<dbReference type="SUPFAM" id="SSF50939">
    <property type="entry name" value="Sialidases"/>
    <property type="match status" value="1"/>
</dbReference>
<dbReference type="GO" id="GO:0009313">
    <property type="term" value="P:oligosaccharide catabolic process"/>
    <property type="evidence" value="ECO:0007669"/>
    <property type="project" value="TreeGrafter"/>
</dbReference>
<sequence>MSRRLFPSAVLLLLLVALICCGSCGADATEEGNLPASHEMEVFVSRKTAVTLRKTSGGAGNTSKVIDSFSVPALVGVGDLLVAFAEAQHTGYTDTDIDIAAAYGVPWRDPWATQLAVETPKADDYASLALSPTAVAKDGKIYLLLNTERVAKNGRELAEAGDTWDIQLAVGTVAAAVGQAGEGEQVAWQEPASLKSAFAAVKQQQQWTQLLGAGGAGIVVGGDTLVLPVLARDAAGNFLSTTIRSTDGQSWAVAGGTTAAGCTYPAVVEWEEGKVLMNTACEDGVRRVYESGDMGATWTEALGTLSRVWGNSPKRTGDGTQGGFAAATIDGKKVMLAAHPVGSAAGGRPGPDRLHLWLTDGSRVHDVGQICDANAKTVASVLLFARDRLFLLHEGYRGRRHVLFLTELAQQLRQIKSVLSTWKEVDKSVATSCGSVPRGGAGPGTACVAPMPTKGLVGFLSGKLTEGRWKDEYLGVDATVAGTVETTANGLKFSGRGAWAEWPVGKQGQVQRYHFANYNFTLVATVTIHAVPAGGSGPRPLLGVSLGGGTAALSVACDERRSWVLAQRGGARQTSTGTWETGKAYQVALVVQEGRGSVYVDAALQATSQETWKAADSEAVSHFFIGGDGGGAESAGATVGDVLLYNRPLSTEELRLHFLRPEPAAPPAPPSAAAESPGSTTEAAAGTNSAANAPSEAPPKAKPGDKNADGCGSAGRVLPPLFLLGLWAFAAL</sequence>
<feature type="compositionally biased region" description="Low complexity" evidence="2">
    <location>
        <begin position="671"/>
        <end position="695"/>
    </location>
</feature>
<feature type="signal peptide" evidence="3">
    <location>
        <begin position="1"/>
        <end position="28"/>
    </location>
</feature>
<evidence type="ECO:0000313" key="6">
    <source>
        <dbReference type="EMBL" id="RNF04598.1"/>
    </source>
</evidence>
<dbReference type="GO" id="GO:0006689">
    <property type="term" value="P:ganglioside catabolic process"/>
    <property type="evidence" value="ECO:0007669"/>
    <property type="project" value="TreeGrafter"/>
</dbReference>
<dbReference type="EMBL" id="MKKU01000671">
    <property type="protein sequence ID" value="RNF04598.1"/>
    <property type="molecule type" value="Genomic_DNA"/>
</dbReference>
<keyword evidence="3" id="KW-0732">Signal</keyword>
<dbReference type="RefSeq" id="XP_029225085.1">
    <property type="nucleotide sequence ID" value="XM_029374957.1"/>
</dbReference>
<dbReference type="InterPro" id="IPR055239">
    <property type="entry name" value="TS_C"/>
</dbReference>
<feature type="chain" id="PRO_5019443674" evidence="3">
    <location>
        <begin position="29"/>
        <end position="732"/>
    </location>
</feature>
<feature type="domain" description="Sialidase" evidence="4">
    <location>
        <begin position="71"/>
        <end position="389"/>
    </location>
</feature>
<comment type="caution">
    <text evidence="6">The sequence shown here is derived from an EMBL/GenBank/DDBJ whole genome shotgun (WGS) entry which is preliminary data.</text>
</comment>
<dbReference type="SUPFAM" id="SSF49899">
    <property type="entry name" value="Concanavalin A-like lectins/glucanases"/>
    <property type="match status" value="1"/>
</dbReference>
<proteinExistence type="predicted"/>
<dbReference type="AlphaFoldDB" id="A0A422NGL8"/>
<dbReference type="Pfam" id="PF13859">
    <property type="entry name" value="BNR_3"/>
    <property type="match status" value="1"/>
</dbReference>
<evidence type="ECO:0000259" key="5">
    <source>
        <dbReference type="Pfam" id="PF22925"/>
    </source>
</evidence>
<name>A0A422NGL8_9TRYP</name>
<organism evidence="6 7">
    <name type="scientific">Trypanosoma conorhini</name>
    <dbReference type="NCBI Taxonomy" id="83891"/>
    <lineage>
        <taxon>Eukaryota</taxon>
        <taxon>Discoba</taxon>
        <taxon>Euglenozoa</taxon>
        <taxon>Kinetoplastea</taxon>
        <taxon>Metakinetoplastina</taxon>
        <taxon>Trypanosomatida</taxon>
        <taxon>Trypanosomatidae</taxon>
        <taxon>Trypanosoma</taxon>
    </lineage>
</organism>
<dbReference type="Gene3D" id="2.120.10.10">
    <property type="match status" value="1"/>
</dbReference>
<dbReference type="EC" id="3.2.1.18" evidence="6"/>
<dbReference type="GeneID" id="40321711"/>
<keyword evidence="1" id="KW-0677">Repeat</keyword>
<dbReference type="InterPro" id="IPR008377">
    <property type="entry name" value="Sialidase_trypan"/>
</dbReference>
<dbReference type="Gene3D" id="2.60.120.200">
    <property type="match status" value="1"/>
</dbReference>
<dbReference type="Proteomes" id="UP000284403">
    <property type="component" value="Unassembled WGS sequence"/>
</dbReference>
<accession>A0A422NGL8</accession>
<protein>
    <submittedName>
        <fullName evidence="6">Trans-sialidase</fullName>
        <ecNumber evidence="6">3.2.1.18</ecNumber>
    </submittedName>
</protein>
<dbReference type="GO" id="GO:0004308">
    <property type="term" value="F:exo-alpha-sialidase activity"/>
    <property type="evidence" value="ECO:0007669"/>
    <property type="project" value="UniProtKB-EC"/>
</dbReference>
<reference evidence="6 7" key="1">
    <citation type="journal article" date="2018" name="BMC Genomics">
        <title>Genomic comparison of Trypanosoma conorhini and Trypanosoma rangeli to Trypanosoma cruzi strains of high and low virulence.</title>
        <authorList>
            <person name="Bradwell K.R."/>
            <person name="Koparde V.N."/>
            <person name="Matveyev A.V."/>
            <person name="Serrano M.G."/>
            <person name="Alves J.M."/>
            <person name="Parikh H."/>
            <person name="Huang B."/>
            <person name="Lee V."/>
            <person name="Espinosa-Alvarez O."/>
            <person name="Ortiz P.A."/>
            <person name="Costa-Martins A.G."/>
            <person name="Teixeira M.M."/>
            <person name="Buck G.A."/>
        </authorList>
    </citation>
    <scope>NUCLEOTIDE SEQUENCE [LARGE SCALE GENOMIC DNA]</scope>
    <source>
        <strain evidence="6 7">025E</strain>
    </source>
</reference>
<dbReference type="InterPro" id="IPR011040">
    <property type="entry name" value="Sialidase"/>
</dbReference>
<evidence type="ECO:0000313" key="7">
    <source>
        <dbReference type="Proteomes" id="UP000284403"/>
    </source>
</evidence>
<dbReference type="CDD" id="cd15482">
    <property type="entry name" value="Sialidase_non-viral"/>
    <property type="match status" value="1"/>
</dbReference>